<name>B7G5N3_PHATC</name>
<evidence type="ECO:0000256" key="2">
    <source>
        <dbReference type="ARBA" id="ARBA00022737"/>
    </source>
</evidence>
<dbReference type="STRING" id="556484.B7G5N3"/>
<protein>
    <recommendedName>
        <fullName evidence="5">Protein phosphatase 1 regulatory subunit 7</fullName>
    </recommendedName>
</protein>
<dbReference type="SMART" id="SM00365">
    <property type="entry name" value="LRR_SD22"/>
    <property type="match status" value="7"/>
</dbReference>
<dbReference type="InterPro" id="IPR001611">
    <property type="entry name" value="Leu-rich_rpt"/>
</dbReference>
<proteinExistence type="predicted"/>
<evidence type="ECO:0000313" key="3">
    <source>
        <dbReference type="EMBL" id="EEC46179.1"/>
    </source>
</evidence>
<accession>B7G5N3</accession>
<dbReference type="KEGG" id="pti:PHATRDRAFT_14518"/>
<evidence type="ECO:0000313" key="4">
    <source>
        <dbReference type="Proteomes" id="UP000000759"/>
    </source>
</evidence>
<keyword evidence="1" id="KW-0433">Leucine-rich repeat</keyword>
<dbReference type="SUPFAM" id="SSF52058">
    <property type="entry name" value="L domain-like"/>
    <property type="match status" value="1"/>
</dbReference>
<reference evidence="3 4" key="1">
    <citation type="journal article" date="2008" name="Nature">
        <title>The Phaeodactylum genome reveals the evolutionary history of diatom genomes.</title>
        <authorList>
            <person name="Bowler C."/>
            <person name="Allen A.E."/>
            <person name="Badger J.H."/>
            <person name="Grimwood J."/>
            <person name="Jabbari K."/>
            <person name="Kuo A."/>
            <person name="Maheswari U."/>
            <person name="Martens C."/>
            <person name="Maumus F."/>
            <person name="Otillar R.P."/>
            <person name="Rayko E."/>
            <person name="Salamov A."/>
            <person name="Vandepoele K."/>
            <person name="Beszteri B."/>
            <person name="Gruber A."/>
            <person name="Heijde M."/>
            <person name="Katinka M."/>
            <person name="Mock T."/>
            <person name="Valentin K."/>
            <person name="Verret F."/>
            <person name="Berges J.A."/>
            <person name="Brownlee C."/>
            <person name="Cadoret J.P."/>
            <person name="Chiovitti A."/>
            <person name="Choi C.J."/>
            <person name="Coesel S."/>
            <person name="De Martino A."/>
            <person name="Detter J.C."/>
            <person name="Durkin C."/>
            <person name="Falciatore A."/>
            <person name="Fournet J."/>
            <person name="Haruta M."/>
            <person name="Huysman M.J."/>
            <person name="Jenkins B.D."/>
            <person name="Jiroutova K."/>
            <person name="Jorgensen R.E."/>
            <person name="Joubert Y."/>
            <person name="Kaplan A."/>
            <person name="Kroger N."/>
            <person name="Kroth P.G."/>
            <person name="La Roche J."/>
            <person name="Lindquist E."/>
            <person name="Lommer M."/>
            <person name="Martin-Jezequel V."/>
            <person name="Lopez P.J."/>
            <person name="Lucas S."/>
            <person name="Mangogna M."/>
            <person name="McGinnis K."/>
            <person name="Medlin L.K."/>
            <person name="Montsant A."/>
            <person name="Oudot-Le Secq M.P."/>
            <person name="Napoli C."/>
            <person name="Obornik M."/>
            <person name="Parker M.S."/>
            <person name="Petit J.L."/>
            <person name="Porcel B.M."/>
            <person name="Poulsen N."/>
            <person name="Robison M."/>
            <person name="Rychlewski L."/>
            <person name="Rynearson T.A."/>
            <person name="Schmutz J."/>
            <person name="Shapiro H."/>
            <person name="Siaut M."/>
            <person name="Stanley M."/>
            <person name="Sussman M.R."/>
            <person name="Taylor A.R."/>
            <person name="Vardi A."/>
            <person name="von Dassow P."/>
            <person name="Vyverman W."/>
            <person name="Willis A."/>
            <person name="Wyrwicz L.S."/>
            <person name="Rokhsar D.S."/>
            <person name="Weissenbach J."/>
            <person name="Armbrust E.V."/>
            <person name="Green B.R."/>
            <person name="Van de Peer Y."/>
            <person name="Grigoriev I.V."/>
        </authorList>
    </citation>
    <scope>NUCLEOTIDE SEQUENCE [LARGE SCALE GENOMIC DNA]</scope>
    <source>
        <strain evidence="3 4">CCAP 1055/1</strain>
    </source>
</reference>
<dbReference type="OrthoDB" id="7451790at2759"/>
<dbReference type="EMBL" id="CM000617">
    <property type="protein sequence ID" value="EEC46179.1"/>
    <property type="molecule type" value="Genomic_DNA"/>
</dbReference>
<evidence type="ECO:0000256" key="1">
    <source>
        <dbReference type="ARBA" id="ARBA00022614"/>
    </source>
</evidence>
<keyword evidence="2" id="KW-0677">Repeat</keyword>
<dbReference type="InParanoid" id="B7G5N3"/>
<feature type="non-terminal residue" evidence="3">
    <location>
        <position position="279"/>
    </location>
</feature>
<dbReference type="Proteomes" id="UP000000759">
    <property type="component" value="Chromosome 15"/>
</dbReference>
<organism evidence="3 4">
    <name type="scientific">Phaeodactylum tricornutum (strain CCAP 1055/1)</name>
    <dbReference type="NCBI Taxonomy" id="556484"/>
    <lineage>
        <taxon>Eukaryota</taxon>
        <taxon>Sar</taxon>
        <taxon>Stramenopiles</taxon>
        <taxon>Ochrophyta</taxon>
        <taxon>Bacillariophyta</taxon>
        <taxon>Bacillariophyceae</taxon>
        <taxon>Bacillariophycidae</taxon>
        <taxon>Naviculales</taxon>
        <taxon>Phaeodactylaceae</taxon>
        <taxon>Phaeodactylum</taxon>
    </lineage>
</organism>
<dbReference type="PaxDb" id="2850-Phatr14518"/>
<dbReference type="GeneID" id="7203239"/>
<gene>
    <name evidence="3" type="ORF">PHATRDRAFT_14518</name>
</gene>
<dbReference type="RefSeq" id="XP_002182278.1">
    <property type="nucleotide sequence ID" value="XM_002182242.1"/>
</dbReference>
<dbReference type="AlphaFoldDB" id="B7G5N3"/>
<dbReference type="GO" id="GO:0005737">
    <property type="term" value="C:cytoplasm"/>
    <property type="evidence" value="ECO:0007669"/>
    <property type="project" value="TreeGrafter"/>
</dbReference>
<keyword evidence="4" id="KW-1185">Reference proteome</keyword>
<dbReference type="InterPro" id="IPR032675">
    <property type="entry name" value="LRR_dom_sf"/>
</dbReference>
<sequence>MNPNLSQLVLRSQLIRVMEGLEHFVQLDLLELYDNQVEELACLGDGEDGAPGKTLRVLDMSYNVIRDMQPVMFCPNLQELYLANNKLRNMAGLGSLTKLRKIDLGANRIREMDAAELAPLVHLEELWLGKNKIERIEGLSTLKKLRRLDIQSNRLTQVENLTSQTETLEELYLAHNGIATEGTILPSGLGQTFELLNVLDLSRNRLTQVNQLGHLKSLEELWLSGNKIATFDDVQNLSSLGESLQTVYLEYNPLQEDPLYRKKLAELIPSLSQIDATLI</sequence>
<dbReference type="PANTHER" id="PTHR15454:SF56">
    <property type="entry name" value="PROTEIN PHOSPHATASE 1 REGULATORY SUBUNIT 7-RELATED"/>
    <property type="match status" value="1"/>
</dbReference>
<dbReference type="PROSITE" id="PS51450">
    <property type="entry name" value="LRR"/>
    <property type="match status" value="6"/>
</dbReference>
<dbReference type="Pfam" id="PF12799">
    <property type="entry name" value="LRR_4"/>
    <property type="match status" value="3"/>
</dbReference>
<dbReference type="HOGENOM" id="CLU_044236_1_0_1"/>
<dbReference type="eggNOG" id="KOG0531">
    <property type="taxonomic scope" value="Eukaryota"/>
</dbReference>
<dbReference type="SMART" id="SM00368">
    <property type="entry name" value="LRR_RI"/>
    <property type="match status" value="3"/>
</dbReference>
<dbReference type="PANTHER" id="PTHR15454">
    <property type="entry name" value="NISCHARIN RELATED"/>
    <property type="match status" value="1"/>
</dbReference>
<evidence type="ECO:0008006" key="5">
    <source>
        <dbReference type="Google" id="ProtNLM"/>
    </source>
</evidence>
<dbReference type="SMART" id="SM00369">
    <property type="entry name" value="LRR_TYP"/>
    <property type="match status" value="6"/>
</dbReference>
<dbReference type="InterPro" id="IPR003591">
    <property type="entry name" value="Leu-rich_rpt_typical-subtyp"/>
</dbReference>
<dbReference type="InterPro" id="IPR025875">
    <property type="entry name" value="Leu-rich_rpt_4"/>
</dbReference>
<dbReference type="Pfam" id="PF13516">
    <property type="entry name" value="LRR_6"/>
    <property type="match status" value="2"/>
</dbReference>
<dbReference type="Gene3D" id="3.80.10.10">
    <property type="entry name" value="Ribonuclease Inhibitor"/>
    <property type="match status" value="3"/>
</dbReference>
<reference evidence="4" key="2">
    <citation type="submission" date="2008-08" db="EMBL/GenBank/DDBJ databases">
        <authorList>
            <consortium name="Diatom Consortium"/>
            <person name="Grigoriev I."/>
            <person name="Grimwood J."/>
            <person name="Kuo A."/>
            <person name="Otillar R.P."/>
            <person name="Salamov A."/>
            <person name="Detter J.C."/>
            <person name="Lindquist E."/>
            <person name="Shapiro H."/>
            <person name="Lucas S."/>
            <person name="Glavina del Rio T."/>
            <person name="Pitluck S."/>
            <person name="Rokhsar D."/>
            <person name="Bowler C."/>
        </authorList>
    </citation>
    <scope>GENOME REANNOTATION</scope>
    <source>
        <strain evidence="4">CCAP 1055/1</strain>
    </source>
</reference>